<dbReference type="InterPro" id="IPR046347">
    <property type="entry name" value="bZIP_sf"/>
</dbReference>
<name>A0A8J5XQY6_DIALT</name>
<dbReference type="PANTHER" id="PTHR47416">
    <property type="entry name" value="BASIC-LEUCINE ZIPPER TRANSCRIPTION FACTOR F-RELATED"/>
    <property type="match status" value="1"/>
</dbReference>
<dbReference type="EMBL" id="JAGTXO010000008">
    <property type="protein sequence ID" value="KAG8466275.1"/>
    <property type="molecule type" value="Genomic_DNA"/>
</dbReference>
<keyword evidence="6" id="KW-0539">Nucleus</keyword>
<reference evidence="9" key="1">
    <citation type="submission" date="2021-05" db="EMBL/GenBank/DDBJ databases">
        <title>The genome of the haptophyte Pavlova lutheri (Diacronema luteri, Pavlovales) - a model for lipid biosynthesis in eukaryotic algae.</title>
        <authorList>
            <person name="Hulatt C.J."/>
            <person name="Posewitz M.C."/>
        </authorList>
    </citation>
    <scope>NUCLEOTIDE SEQUENCE</scope>
    <source>
        <strain evidence="9">NIVA-4/92</strain>
    </source>
</reference>
<evidence type="ECO:0000313" key="10">
    <source>
        <dbReference type="Proteomes" id="UP000751190"/>
    </source>
</evidence>
<evidence type="ECO:0000259" key="8">
    <source>
        <dbReference type="PROSITE" id="PS50217"/>
    </source>
</evidence>
<dbReference type="Proteomes" id="UP000751190">
    <property type="component" value="Unassembled WGS sequence"/>
</dbReference>
<evidence type="ECO:0000256" key="5">
    <source>
        <dbReference type="ARBA" id="ARBA00023163"/>
    </source>
</evidence>
<protein>
    <recommendedName>
        <fullName evidence="8">BZIP domain-containing protein</fullName>
    </recommendedName>
</protein>
<dbReference type="SMART" id="SM00338">
    <property type="entry name" value="BRLZ"/>
    <property type="match status" value="1"/>
</dbReference>
<comment type="subcellular location">
    <subcellularLocation>
        <location evidence="1">Nucleus</location>
    </subcellularLocation>
</comment>
<dbReference type="CDD" id="cd14704">
    <property type="entry name" value="bZIP_HY5-like"/>
    <property type="match status" value="1"/>
</dbReference>
<dbReference type="GO" id="GO:0003700">
    <property type="term" value="F:DNA-binding transcription factor activity"/>
    <property type="evidence" value="ECO:0007669"/>
    <property type="project" value="InterPro"/>
</dbReference>
<dbReference type="OrthoDB" id="295274at2759"/>
<dbReference type="InterPro" id="IPR004827">
    <property type="entry name" value="bZIP"/>
</dbReference>
<evidence type="ECO:0000256" key="2">
    <source>
        <dbReference type="ARBA" id="ARBA00007163"/>
    </source>
</evidence>
<dbReference type="PROSITE" id="PS50217">
    <property type="entry name" value="BZIP"/>
    <property type="match status" value="1"/>
</dbReference>
<evidence type="ECO:0000256" key="3">
    <source>
        <dbReference type="ARBA" id="ARBA00023015"/>
    </source>
</evidence>
<evidence type="ECO:0000256" key="7">
    <source>
        <dbReference type="SAM" id="MobiDB-lite"/>
    </source>
</evidence>
<evidence type="ECO:0000313" key="9">
    <source>
        <dbReference type="EMBL" id="KAG8466275.1"/>
    </source>
</evidence>
<feature type="domain" description="BZIP" evidence="8">
    <location>
        <begin position="76"/>
        <end position="122"/>
    </location>
</feature>
<organism evidence="9 10">
    <name type="scientific">Diacronema lutheri</name>
    <name type="common">Unicellular marine alga</name>
    <name type="synonym">Monochrysis lutheri</name>
    <dbReference type="NCBI Taxonomy" id="2081491"/>
    <lineage>
        <taxon>Eukaryota</taxon>
        <taxon>Haptista</taxon>
        <taxon>Haptophyta</taxon>
        <taxon>Pavlovophyceae</taxon>
        <taxon>Pavlovales</taxon>
        <taxon>Pavlovaceae</taxon>
        <taxon>Diacronema</taxon>
    </lineage>
</organism>
<dbReference type="SUPFAM" id="SSF57959">
    <property type="entry name" value="Leucine zipper domain"/>
    <property type="match status" value="1"/>
</dbReference>
<gene>
    <name evidence="9" type="ORF">KFE25_002031</name>
</gene>
<sequence>MAQREYDEHTGVDPSRSPRTQFMWADDLFAYLDSVELSLDEETLGELPGDIGHGDVDLMPMPDDVTGGVLLDGSIDQSLAKRRAKNRLSAQMSRLRKKHYISSLEARLKDLTTVNKLLDDSLIATNAQNACLLHDVREVEGQSGIAAQPQMQTADTADADAADANKRQRPAPSPGAGEQPGL</sequence>
<keyword evidence="3" id="KW-0805">Transcription regulation</keyword>
<dbReference type="GO" id="GO:0003677">
    <property type="term" value="F:DNA binding"/>
    <property type="evidence" value="ECO:0007669"/>
    <property type="project" value="UniProtKB-KW"/>
</dbReference>
<feature type="region of interest" description="Disordered" evidence="7">
    <location>
        <begin position="144"/>
        <end position="182"/>
    </location>
</feature>
<evidence type="ECO:0000256" key="1">
    <source>
        <dbReference type="ARBA" id="ARBA00004123"/>
    </source>
</evidence>
<comment type="caution">
    <text evidence="9">The sequence shown here is derived from an EMBL/GenBank/DDBJ whole genome shotgun (WGS) entry which is preliminary data.</text>
</comment>
<keyword evidence="10" id="KW-1185">Reference proteome</keyword>
<dbReference type="PANTHER" id="PTHR47416:SF8">
    <property type="entry name" value="BASIC-LEUCINE ZIPPER TRANSCRIPTION FACTOR E-RELATED"/>
    <property type="match status" value="1"/>
</dbReference>
<keyword evidence="4" id="KW-0238">DNA-binding</keyword>
<dbReference type="GO" id="GO:0005634">
    <property type="term" value="C:nucleus"/>
    <property type="evidence" value="ECO:0007669"/>
    <property type="project" value="UniProtKB-SubCell"/>
</dbReference>
<dbReference type="Pfam" id="PF00170">
    <property type="entry name" value="bZIP_1"/>
    <property type="match status" value="1"/>
</dbReference>
<evidence type="ECO:0000256" key="4">
    <source>
        <dbReference type="ARBA" id="ARBA00023125"/>
    </source>
</evidence>
<evidence type="ECO:0000256" key="6">
    <source>
        <dbReference type="ARBA" id="ARBA00023242"/>
    </source>
</evidence>
<keyword evidence="5" id="KW-0804">Transcription</keyword>
<dbReference type="Gene3D" id="1.20.5.170">
    <property type="match status" value="1"/>
</dbReference>
<proteinExistence type="inferred from homology"/>
<accession>A0A8J5XQY6</accession>
<comment type="similarity">
    <text evidence="2">Belongs to the bZIP family.</text>
</comment>
<dbReference type="AlphaFoldDB" id="A0A8J5XQY6"/>